<evidence type="ECO:0000313" key="3">
    <source>
        <dbReference type="EMBL" id="ADV61914.1"/>
    </source>
</evidence>
<keyword evidence="2" id="KW-0732">Signal</keyword>
<dbReference type="HOGENOM" id="CLU_041637_0_0_0"/>
<feature type="region of interest" description="Disordered" evidence="1">
    <location>
        <begin position="502"/>
        <end position="532"/>
    </location>
</feature>
<dbReference type="OrthoDB" id="263516at2"/>
<organism evidence="3 4">
    <name type="scientific">Isosphaera pallida (strain ATCC 43644 / DSM 9630 / IS1B)</name>
    <dbReference type="NCBI Taxonomy" id="575540"/>
    <lineage>
        <taxon>Bacteria</taxon>
        <taxon>Pseudomonadati</taxon>
        <taxon>Planctomycetota</taxon>
        <taxon>Planctomycetia</taxon>
        <taxon>Isosphaerales</taxon>
        <taxon>Isosphaeraceae</taxon>
        <taxon>Isosphaera</taxon>
    </lineage>
</organism>
<dbReference type="EMBL" id="CP002353">
    <property type="protein sequence ID" value="ADV61914.1"/>
    <property type="molecule type" value="Genomic_DNA"/>
</dbReference>
<evidence type="ECO:0000256" key="1">
    <source>
        <dbReference type="SAM" id="MobiDB-lite"/>
    </source>
</evidence>
<dbReference type="InParanoid" id="E8QWM2"/>
<dbReference type="KEGG" id="ipa:Isop_1328"/>
<dbReference type="AlphaFoldDB" id="E8QWM2"/>
<evidence type="ECO:0000256" key="2">
    <source>
        <dbReference type="SAM" id="SignalP"/>
    </source>
</evidence>
<dbReference type="Proteomes" id="UP000008631">
    <property type="component" value="Chromosome"/>
</dbReference>
<feature type="chain" id="PRO_5003226299" evidence="2">
    <location>
        <begin position="33"/>
        <end position="532"/>
    </location>
</feature>
<dbReference type="RefSeq" id="WP_013564202.1">
    <property type="nucleotide sequence ID" value="NC_014962.1"/>
</dbReference>
<feature type="signal peptide" evidence="2">
    <location>
        <begin position="1"/>
        <end position="32"/>
    </location>
</feature>
<proteinExistence type="predicted"/>
<feature type="compositionally biased region" description="Basic and acidic residues" evidence="1">
    <location>
        <begin position="511"/>
        <end position="522"/>
    </location>
</feature>
<dbReference type="STRING" id="575540.Isop_1328"/>
<evidence type="ECO:0000313" key="4">
    <source>
        <dbReference type="Proteomes" id="UP000008631"/>
    </source>
</evidence>
<dbReference type="eggNOG" id="COG2856">
    <property type="taxonomic scope" value="Bacteria"/>
</dbReference>
<gene>
    <name evidence="3" type="ordered locus">Isop_1328</name>
</gene>
<accession>E8QWM2</accession>
<name>E8QWM2_ISOPI</name>
<reference evidence="3 4" key="2">
    <citation type="journal article" date="2011" name="Stand. Genomic Sci.">
        <title>Complete genome sequence of Isosphaera pallida type strain (IS1B).</title>
        <authorList>
            <consortium name="US DOE Joint Genome Institute (JGI-PGF)"/>
            <person name="Goker M."/>
            <person name="Cleland D."/>
            <person name="Saunders E."/>
            <person name="Lapidus A."/>
            <person name="Nolan M."/>
            <person name="Lucas S."/>
            <person name="Hammon N."/>
            <person name="Deshpande S."/>
            <person name="Cheng J.F."/>
            <person name="Tapia R."/>
            <person name="Han C."/>
            <person name="Goodwin L."/>
            <person name="Pitluck S."/>
            <person name="Liolios K."/>
            <person name="Pagani I."/>
            <person name="Ivanova N."/>
            <person name="Mavromatis K."/>
            <person name="Pati A."/>
            <person name="Chen A."/>
            <person name="Palaniappan K."/>
            <person name="Land M."/>
            <person name="Hauser L."/>
            <person name="Chang Y.J."/>
            <person name="Jeffries C.D."/>
            <person name="Detter J.C."/>
            <person name="Beck B."/>
            <person name="Woyke T."/>
            <person name="Bristow J."/>
            <person name="Eisen J.A."/>
            <person name="Markowitz V."/>
            <person name="Hugenholtz P."/>
            <person name="Kyrpides N.C."/>
            <person name="Klenk H.P."/>
        </authorList>
    </citation>
    <scope>NUCLEOTIDE SEQUENCE [LARGE SCALE GENOMIC DNA]</scope>
    <source>
        <strain evidence="4">ATCC 43644 / DSM 9630 / IS1B</strain>
    </source>
</reference>
<keyword evidence="4" id="KW-1185">Reference proteome</keyword>
<feature type="region of interest" description="Disordered" evidence="1">
    <location>
        <begin position="34"/>
        <end position="61"/>
    </location>
</feature>
<reference key="1">
    <citation type="submission" date="2010-11" db="EMBL/GenBank/DDBJ databases">
        <title>The complete sequence of chromosome of Isophaera pallida ATCC 43644.</title>
        <authorList>
            <consortium name="US DOE Joint Genome Institute (JGI-PGF)"/>
            <person name="Lucas S."/>
            <person name="Copeland A."/>
            <person name="Lapidus A."/>
            <person name="Bruce D."/>
            <person name="Goodwin L."/>
            <person name="Pitluck S."/>
            <person name="Kyrpides N."/>
            <person name="Mavromatis K."/>
            <person name="Pagani I."/>
            <person name="Ivanova N."/>
            <person name="Saunders E."/>
            <person name="Brettin T."/>
            <person name="Detter J.C."/>
            <person name="Han C."/>
            <person name="Tapia R."/>
            <person name="Land M."/>
            <person name="Hauser L."/>
            <person name="Markowitz V."/>
            <person name="Cheng J.-F."/>
            <person name="Hugenholtz P."/>
            <person name="Woyke T."/>
            <person name="Wu D."/>
            <person name="Eisen J.A."/>
        </authorList>
    </citation>
    <scope>NUCLEOTIDE SEQUENCE</scope>
    <source>
        <strain>ATCC 43644</strain>
    </source>
</reference>
<protein>
    <submittedName>
        <fullName evidence="3">Uncharacterized protein</fullName>
    </submittedName>
</protein>
<sequence>MRLLCVRRFVGFDQLKWVACGLVLVLTFGANAAPPTSGQPPAAPTQLPIDSPSSAKPKAKVDFPEPNVREANRELGLRFLQEGDELADQGRINDAQLKYKEAFEQILPGMRRINFLREVGVDVTERAKLADFLLDEFNEQMTPEEIKTTEQWLKALSLIPKDMNFKAFMIELLTEEIAAFYDPRTGKMHFIEEPPPDPNAKKPGFLEKLFGGGPKIFDKEESKIVIAHELTHALADQNYDFMAMDEAVKGDDDRLTAWTALVEGEATLTMMAAGQGDWDGEQIIHLPADMLDRAFSLMGPILTVGGGKAMKKAPPILAEGLIFPYIRGLIFTARLVNAKGWQGIDEAYQNPPVSTEQILHPEKYLDPVLQDLPLAIDLSGLETPEGFAKIGSNTFGEFQIEVLLRKHQGKTAAAGWDGDTFTVYETAGGVPALVWATTWDSEEDAREFAAAYQAARDARPADSSPPEATRLLERRGVDVVIVEGFPKEAALRLLDQAFQAPKTEKTPFPLKSRDPRKVEADAKAGAGTQHQH</sequence>